<dbReference type="EMBL" id="BGPR01000766">
    <property type="protein sequence ID" value="GBM34645.1"/>
    <property type="molecule type" value="Genomic_DNA"/>
</dbReference>
<name>A0A4Y2F3I6_ARAVE</name>
<accession>A0A4Y2F3I6</accession>
<keyword evidence="2" id="KW-1185">Reference proteome</keyword>
<gene>
    <name evidence="1" type="ORF">AVEN_122040_1</name>
</gene>
<dbReference type="Proteomes" id="UP000499080">
    <property type="component" value="Unassembled WGS sequence"/>
</dbReference>
<organism evidence="1 2">
    <name type="scientific">Araneus ventricosus</name>
    <name type="common">Orbweaver spider</name>
    <name type="synonym">Epeira ventricosa</name>
    <dbReference type="NCBI Taxonomy" id="182803"/>
    <lineage>
        <taxon>Eukaryota</taxon>
        <taxon>Metazoa</taxon>
        <taxon>Ecdysozoa</taxon>
        <taxon>Arthropoda</taxon>
        <taxon>Chelicerata</taxon>
        <taxon>Arachnida</taxon>
        <taxon>Araneae</taxon>
        <taxon>Araneomorphae</taxon>
        <taxon>Entelegynae</taxon>
        <taxon>Araneoidea</taxon>
        <taxon>Araneidae</taxon>
        <taxon>Araneus</taxon>
    </lineage>
</organism>
<protein>
    <submittedName>
        <fullName evidence="1">Uncharacterized protein</fullName>
    </submittedName>
</protein>
<sequence length="100" mass="11560">MYYHSMVQRITIPWFNVLPFHGSTYCHSMVQRIAIPWFNVLPSHGSTYYDSMVQCITIPWFNVLPSHGSIKAPVDGVMFHHAMVTTIHAPYFGETLNQNF</sequence>
<evidence type="ECO:0000313" key="2">
    <source>
        <dbReference type="Proteomes" id="UP000499080"/>
    </source>
</evidence>
<comment type="caution">
    <text evidence="1">The sequence shown here is derived from an EMBL/GenBank/DDBJ whole genome shotgun (WGS) entry which is preliminary data.</text>
</comment>
<proteinExistence type="predicted"/>
<reference evidence="1 2" key="1">
    <citation type="journal article" date="2019" name="Sci. Rep.">
        <title>Orb-weaving spider Araneus ventricosus genome elucidates the spidroin gene catalogue.</title>
        <authorList>
            <person name="Kono N."/>
            <person name="Nakamura H."/>
            <person name="Ohtoshi R."/>
            <person name="Moran D.A.P."/>
            <person name="Shinohara A."/>
            <person name="Yoshida Y."/>
            <person name="Fujiwara M."/>
            <person name="Mori M."/>
            <person name="Tomita M."/>
            <person name="Arakawa K."/>
        </authorList>
    </citation>
    <scope>NUCLEOTIDE SEQUENCE [LARGE SCALE GENOMIC DNA]</scope>
</reference>
<evidence type="ECO:0000313" key="1">
    <source>
        <dbReference type="EMBL" id="GBM34645.1"/>
    </source>
</evidence>
<dbReference type="AlphaFoldDB" id="A0A4Y2F3I6"/>